<protein>
    <recommendedName>
        <fullName evidence="3">GIY-YIG domain-containing protein</fullName>
    </recommendedName>
</protein>
<dbReference type="CDD" id="cd00719">
    <property type="entry name" value="GIY-YIG_SF"/>
    <property type="match status" value="1"/>
</dbReference>
<gene>
    <name evidence="1" type="ORF">LF1_14680</name>
</gene>
<dbReference type="Proteomes" id="UP000322699">
    <property type="component" value="Unassembled WGS sequence"/>
</dbReference>
<proteinExistence type="predicted"/>
<evidence type="ECO:0000313" key="2">
    <source>
        <dbReference type="Proteomes" id="UP000322699"/>
    </source>
</evidence>
<evidence type="ECO:0000313" key="1">
    <source>
        <dbReference type="EMBL" id="KAA1258944.1"/>
    </source>
</evidence>
<name>A0A5B1CI54_9BACT</name>
<organism evidence="1 2">
    <name type="scientific">Rubripirellula obstinata</name>
    <dbReference type="NCBI Taxonomy" id="406547"/>
    <lineage>
        <taxon>Bacteria</taxon>
        <taxon>Pseudomonadati</taxon>
        <taxon>Planctomycetota</taxon>
        <taxon>Planctomycetia</taxon>
        <taxon>Pirellulales</taxon>
        <taxon>Pirellulaceae</taxon>
        <taxon>Rubripirellula</taxon>
    </lineage>
</organism>
<accession>A0A5B1CI54</accession>
<dbReference type="EMBL" id="VRLW01000001">
    <property type="protein sequence ID" value="KAA1258944.1"/>
    <property type="molecule type" value="Genomic_DNA"/>
</dbReference>
<sequence>MEQSPLRLIKRCAEYIPIEDINTIRIGLRGIYVLYDDNEVVYVGMTTGGRGGIRARLKRHRAKKADLWTHCSIFEVWDNIRDEEIVELEGLFRHIYRHDSVANKLNAQRGFKLMKSVTNSDIADW</sequence>
<keyword evidence="2" id="KW-1185">Reference proteome</keyword>
<comment type="caution">
    <text evidence="1">The sequence shown here is derived from an EMBL/GenBank/DDBJ whole genome shotgun (WGS) entry which is preliminary data.</text>
</comment>
<reference evidence="1 2" key="1">
    <citation type="submission" date="2019-08" db="EMBL/GenBank/DDBJ databases">
        <title>Deep-cultivation of Planctomycetes and their phenomic and genomic characterization uncovers novel biology.</title>
        <authorList>
            <person name="Wiegand S."/>
            <person name="Jogler M."/>
            <person name="Boedeker C."/>
            <person name="Pinto D."/>
            <person name="Vollmers J."/>
            <person name="Rivas-Marin E."/>
            <person name="Kohn T."/>
            <person name="Peeters S.H."/>
            <person name="Heuer A."/>
            <person name="Rast P."/>
            <person name="Oberbeckmann S."/>
            <person name="Bunk B."/>
            <person name="Jeske O."/>
            <person name="Meyerdierks A."/>
            <person name="Storesund J.E."/>
            <person name="Kallscheuer N."/>
            <person name="Luecker S."/>
            <person name="Lage O.M."/>
            <person name="Pohl T."/>
            <person name="Merkel B.J."/>
            <person name="Hornburger P."/>
            <person name="Mueller R.-W."/>
            <person name="Bruemmer F."/>
            <person name="Labrenz M."/>
            <person name="Spormann A.M."/>
            <person name="Op Den Camp H."/>
            <person name="Overmann J."/>
            <person name="Amann R."/>
            <person name="Jetten M.S.M."/>
            <person name="Mascher T."/>
            <person name="Medema M.H."/>
            <person name="Devos D.P."/>
            <person name="Kaster A.-K."/>
            <person name="Ovreas L."/>
            <person name="Rohde M."/>
            <person name="Galperin M.Y."/>
            <person name="Jogler C."/>
        </authorList>
    </citation>
    <scope>NUCLEOTIDE SEQUENCE [LARGE SCALE GENOMIC DNA]</scope>
    <source>
        <strain evidence="1 2">LF1</strain>
    </source>
</reference>
<dbReference type="RefSeq" id="WP_068265741.1">
    <property type="nucleotide sequence ID" value="NZ_LWSK01000096.1"/>
</dbReference>
<evidence type="ECO:0008006" key="3">
    <source>
        <dbReference type="Google" id="ProtNLM"/>
    </source>
</evidence>
<dbReference type="AlphaFoldDB" id="A0A5B1CI54"/>
<dbReference type="OrthoDB" id="7061359at2"/>